<dbReference type="EMBL" id="CP060780">
    <property type="protein sequence ID" value="QNP44326.1"/>
    <property type="molecule type" value="Genomic_DNA"/>
</dbReference>
<keyword evidence="2" id="KW-1185">Reference proteome</keyword>
<protein>
    <submittedName>
        <fullName evidence="1">GFA family protein</fullName>
    </submittedName>
</protein>
<dbReference type="Gene3D" id="2.170.150.70">
    <property type="match status" value="1"/>
</dbReference>
<dbReference type="Proteomes" id="UP000516134">
    <property type="component" value="Chromosome"/>
</dbReference>
<dbReference type="InterPro" id="IPR011057">
    <property type="entry name" value="Mss4-like_sf"/>
</dbReference>
<accession>A0ABX6T4D5</accession>
<sequence length="107" mass="11917">MEVPEAPEWVGSCNCSFCRKIGSLMAYYPDDGRVRITGETVAYIWGDRMISQHHCPACGCYTDWRSTGGSYGKVGVNARLLDGFELRDGRVLFDGNALEVRFLDNAD</sequence>
<name>A0ABX6T4D5_9SPHN</name>
<dbReference type="SUPFAM" id="SSF51316">
    <property type="entry name" value="Mss4-like"/>
    <property type="match status" value="1"/>
</dbReference>
<reference evidence="1 2" key="1">
    <citation type="submission" date="2020-08" db="EMBL/GenBank/DDBJ databases">
        <title>Genome sequence of Sphingomonas daechungensis KACC 18115T.</title>
        <authorList>
            <person name="Hyun D.-W."/>
            <person name="Bae J.-W."/>
        </authorList>
    </citation>
    <scope>NUCLEOTIDE SEQUENCE [LARGE SCALE GENOMIC DNA]</scope>
    <source>
        <strain evidence="1 2">KACC 18115</strain>
    </source>
</reference>
<gene>
    <name evidence="1" type="ORF">H9L15_01595</name>
</gene>
<evidence type="ECO:0000313" key="1">
    <source>
        <dbReference type="EMBL" id="QNP44326.1"/>
    </source>
</evidence>
<evidence type="ECO:0000313" key="2">
    <source>
        <dbReference type="Proteomes" id="UP000516134"/>
    </source>
</evidence>
<proteinExistence type="predicted"/>
<organism evidence="1 2">
    <name type="scientific">Sphingomonas daechungensis</name>
    <dbReference type="NCBI Taxonomy" id="1176646"/>
    <lineage>
        <taxon>Bacteria</taxon>
        <taxon>Pseudomonadati</taxon>
        <taxon>Pseudomonadota</taxon>
        <taxon>Alphaproteobacteria</taxon>
        <taxon>Sphingomonadales</taxon>
        <taxon>Sphingomonadaceae</taxon>
        <taxon>Sphingomonas</taxon>
    </lineage>
</organism>